<evidence type="ECO:0000256" key="9">
    <source>
        <dbReference type="HAMAP-Rule" id="MF_01808"/>
    </source>
</evidence>
<keyword evidence="5 9" id="KW-0229">DNA integration</keyword>
<evidence type="ECO:0000256" key="7">
    <source>
        <dbReference type="ARBA" id="ARBA00023172"/>
    </source>
</evidence>
<evidence type="ECO:0000256" key="4">
    <source>
        <dbReference type="ARBA" id="ARBA00022829"/>
    </source>
</evidence>
<dbReference type="AlphaFoldDB" id="A0A2T5G962"/>
<feature type="domain" description="Tyr recombinase" evidence="11">
    <location>
        <begin position="133"/>
        <end position="317"/>
    </location>
</feature>
<dbReference type="HAMAP" id="MF_01808">
    <property type="entry name" value="Recomb_XerC_XerD"/>
    <property type="match status" value="1"/>
</dbReference>
<keyword evidence="3 9" id="KW-0132">Cell division</keyword>
<feature type="active site" evidence="9">
    <location>
        <position position="173"/>
    </location>
</feature>
<gene>
    <name evidence="9" type="primary">xerC</name>
    <name evidence="13" type="ORF">BLITH_0857</name>
</gene>
<comment type="caution">
    <text evidence="13">The sequence shown here is derived from an EMBL/GenBank/DDBJ whole genome shotgun (WGS) entry which is preliminary data.</text>
</comment>
<feature type="active site" evidence="9">
    <location>
        <position position="269"/>
    </location>
</feature>
<dbReference type="Pfam" id="PF00589">
    <property type="entry name" value="Phage_integrase"/>
    <property type="match status" value="1"/>
</dbReference>
<feature type="active site" evidence="9">
    <location>
        <position position="295"/>
    </location>
</feature>
<dbReference type="NCBIfam" id="NF001399">
    <property type="entry name" value="PRK00283.1"/>
    <property type="match status" value="1"/>
</dbReference>
<evidence type="ECO:0000256" key="5">
    <source>
        <dbReference type="ARBA" id="ARBA00022908"/>
    </source>
</evidence>
<feature type="region of interest" description="Disordered" evidence="10">
    <location>
        <begin position="48"/>
        <end position="75"/>
    </location>
</feature>
<dbReference type="InterPro" id="IPR002104">
    <property type="entry name" value="Integrase_catalytic"/>
</dbReference>
<reference evidence="13 14" key="1">
    <citation type="submission" date="2017-08" db="EMBL/GenBank/DDBJ databases">
        <title>Burning lignite coal seam in the remote Altai Mountains harbors a hydrogen-driven thermophilic microbial community.</title>
        <authorList>
            <person name="Kadnikov V.V."/>
            <person name="Mardanov A.V."/>
            <person name="Ivasenko D."/>
            <person name="Beletsky A.V."/>
            <person name="Karnachuk O.V."/>
            <person name="Ravin N.V."/>
        </authorList>
    </citation>
    <scope>NUCLEOTIDE SEQUENCE [LARGE SCALE GENOMIC DNA]</scope>
    <source>
        <strain evidence="13">AL31</strain>
    </source>
</reference>
<evidence type="ECO:0000256" key="1">
    <source>
        <dbReference type="ARBA" id="ARBA00004496"/>
    </source>
</evidence>
<dbReference type="GO" id="GO:0009037">
    <property type="term" value="F:tyrosine-based site-specific recombinase activity"/>
    <property type="evidence" value="ECO:0007669"/>
    <property type="project" value="UniProtKB-UniRule"/>
</dbReference>
<name>A0A2T5G962_9BACL</name>
<comment type="subcellular location">
    <subcellularLocation>
        <location evidence="1 9">Cytoplasm</location>
    </subcellularLocation>
</comment>
<dbReference type="GO" id="GO:0051301">
    <property type="term" value="P:cell division"/>
    <property type="evidence" value="ECO:0007669"/>
    <property type="project" value="UniProtKB-KW"/>
</dbReference>
<dbReference type="GO" id="GO:0003677">
    <property type="term" value="F:DNA binding"/>
    <property type="evidence" value="ECO:0007669"/>
    <property type="project" value="UniProtKB-UniRule"/>
</dbReference>
<evidence type="ECO:0000256" key="8">
    <source>
        <dbReference type="ARBA" id="ARBA00023306"/>
    </source>
</evidence>
<dbReference type="GO" id="GO:0006313">
    <property type="term" value="P:DNA transposition"/>
    <property type="evidence" value="ECO:0007669"/>
    <property type="project" value="UniProtKB-UniRule"/>
</dbReference>
<dbReference type="PANTHER" id="PTHR30349:SF77">
    <property type="entry name" value="TYROSINE RECOMBINASE XERC"/>
    <property type="match status" value="1"/>
</dbReference>
<evidence type="ECO:0000256" key="2">
    <source>
        <dbReference type="ARBA" id="ARBA00022490"/>
    </source>
</evidence>
<feature type="active site" evidence="9">
    <location>
        <position position="197"/>
    </location>
</feature>
<keyword evidence="7 9" id="KW-0233">DNA recombination</keyword>
<evidence type="ECO:0000313" key="14">
    <source>
        <dbReference type="Proteomes" id="UP000244016"/>
    </source>
</evidence>
<evidence type="ECO:0000256" key="3">
    <source>
        <dbReference type="ARBA" id="ARBA00022618"/>
    </source>
</evidence>
<accession>A0A2T5G962</accession>
<dbReference type="GO" id="GO:0007059">
    <property type="term" value="P:chromosome segregation"/>
    <property type="evidence" value="ECO:0007669"/>
    <property type="project" value="UniProtKB-UniRule"/>
</dbReference>
<dbReference type="InterPro" id="IPR050090">
    <property type="entry name" value="Tyrosine_recombinase_XerCD"/>
</dbReference>
<evidence type="ECO:0000256" key="6">
    <source>
        <dbReference type="ARBA" id="ARBA00023125"/>
    </source>
</evidence>
<dbReference type="InterPro" id="IPR023009">
    <property type="entry name" value="Tyrosine_recombinase_XerC/XerD"/>
</dbReference>
<proteinExistence type="inferred from homology"/>
<comment type="function">
    <text evidence="9">Site-specific tyrosine recombinase, which acts by catalyzing the cutting and rejoining of the recombining DNA molecules. The XerC-XerD complex is essential to convert dimers of the bacterial chromosome into monomers to permit their segregation at cell division. It also contributes to the segregational stability of plasmids.</text>
</comment>
<dbReference type="InterPro" id="IPR011010">
    <property type="entry name" value="DNA_brk_join_enz"/>
</dbReference>
<dbReference type="GO" id="GO:0005737">
    <property type="term" value="C:cytoplasm"/>
    <property type="evidence" value="ECO:0007669"/>
    <property type="project" value="UniProtKB-SubCell"/>
</dbReference>
<dbReference type="PANTHER" id="PTHR30349">
    <property type="entry name" value="PHAGE INTEGRASE-RELATED"/>
    <property type="match status" value="1"/>
</dbReference>
<keyword evidence="6 9" id="KW-0238">DNA-binding</keyword>
<protein>
    <recommendedName>
        <fullName evidence="9">Tyrosine recombinase XerC</fullName>
    </recommendedName>
</protein>
<dbReference type="CDD" id="cd00798">
    <property type="entry name" value="INT_XerDC_C"/>
    <property type="match status" value="1"/>
</dbReference>
<dbReference type="Gene3D" id="1.10.443.10">
    <property type="entry name" value="Intergrase catalytic core"/>
    <property type="match status" value="1"/>
</dbReference>
<dbReference type="EMBL" id="PEBW01000002">
    <property type="protein sequence ID" value="PTQ52678.1"/>
    <property type="molecule type" value="Genomic_DNA"/>
</dbReference>
<feature type="domain" description="Core-binding (CB)" evidence="12">
    <location>
        <begin position="3"/>
        <end position="112"/>
    </location>
</feature>
<dbReference type="InterPro" id="IPR004107">
    <property type="entry name" value="Integrase_SAM-like_N"/>
</dbReference>
<dbReference type="Pfam" id="PF02899">
    <property type="entry name" value="Phage_int_SAM_1"/>
    <property type="match status" value="2"/>
</dbReference>
<keyword evidence="8 9" id="KW-0131">Cell cycle</keyword>
<keyword evidence="4 9" id="KW-0159">Chromosome partition</keyword>
<dbReference type="InterPro" id="IPR044068">
    <property type="entry name" value="CB"/>
</dbReference>
<dbReference type="SUPFAM" id="SSF56349">
    <property type="entry name" value="DNA breaking-rejoining enzymes"/>
    <property type="match status" value="1"/>
</dbReference>
<evidence type="ECO:0000259" key="12">
    <source>
        <dbReference type="PROSITE" id="PS51900"/>
    </source>
</evidence>
<dbReference type="InterPro" id="IPR013762">
    <property type="entry name" value="Integrase-like_cat_sf"/>
</dbReference>
<dbReference type="PROSITE" id="PS51900">
    <property type="entry name" value="CB"/>
    <property type="match status" value="1"/>
</dbReference>
<evidence type="ECO:0000259" key="11">
    <source>
        <dbReference type="PROSITE" id="PS51898"/>
    </source>
</evidence>
<dbReference type="Proteomes" id="UP000244016">
    <property type="component" value="Unassembled WGS sequence"/>
</dbReference>
<feature type="active site" description="O-(3'-phospho-DNA)-tyrosine intermediate" evidence="9">
    <location>
        <position position="304"/>
    </location>
</feature>
<evidence type="ECO:0000313" key="13">
    <source>
        <dbReference type="EMBL" id="PTQ52678.1"/>
    </source>
</evidence>
<keyword evidence="2 9" id="KW-0963">Cytoplasm</keyword>
<comment type="subunit">
    <text evidence="9">Forms a cyclic heterotetrameric complex composed of two molecules of XerC and two molecules of XerD.</text>
</comment>
<comment type="similarity">
    <text evidence="9">Belongs to the 'phage' integrase family. XerC subfamily.</text>
</comment>
<feature type="active site" evidence="9">
    <location>
        <position position="272"/>
    </location>
</feature>
<dbReference type="PROSITE" id="PS51898">
    <property type="entry name" value="TYR_RECOMBINASE"/>
    <property type="match status" value="1"/>
</dbReference>
<dbReference type="InterPro" id="IPR010998">
    <property type="entry name" value="Integrase_recombinase_N"/>
</dbReference>
<dbReference type="Gene3D" id="1.10.150.130">
    <property type="match status" value="1"/>
</dbReference>
<sequence length="323" mass="35635">MRRDLELWRTRFLHALRYERGLAPRTVRAYGADVADFLAFLREAAGDSGKETAPSRGEGGAPFRESAELPAGSRGERTLARRYVRQMLERGRSRTTVARRLVSLRAFFAYLVDQGVVENNPFLGIKPPKPGKRLPKVLAPSEVFRVLEAPDPRSPVGLRDRALLETLYSSGARVGEVVGLRLGDLDLVEGKARVLGKGGKERLVPLGRYAVEALGSYLAAGRPRLLGDREDPGYVFLSVRGRPLGDRDARRIVGRAALQALGAEPVTPHTLRHSFATHLLDGGADLRTVQELLGHASIGTTQIYTHVSQARLRETYRRTHPRA</sequence>
<evidence type="ECO:0000256" key="10">
    <source>
        <dbReference type="SAM" id="MobiDB-lite"/>
    </source>
</evidence>
<organism evidence="13 14">
    <name type="scientific">Brockia lithotrophica</name>
    <dbReference type="NCBI Taxonomy" id="933949"/>
    <lineage>
        <taxon>Bacteria</taxon>
        <taxon>Bacillati</taxon>
        <taxon>Bacillota</taxon>
        <taxon>Bacilli</taxon>
        <taxon>Bacillales</taxon>
        <taxon>Bacillales Family X. Incertae Sedis</taxon>
        <taxon>Brockia</taxon>
    </lineage>
</organism>